<sequence>MTHSQNRQTIRLQYYDYTNHGYYFITICCINRLHLFGHIIDNQMILNDCGKIAHDTWLDNQNKRRNIQLHDFIIMPNHMHAIIEIKEQLPNIHQDKFISQSNTIGSIVRGYKSSVSSQLKHIFNHSVWQKNYYEHIIRNEQSYQMISEYISNNPALWEQDRFYEI</sequence>
<dbReference type="InterPro" id="IPR052715">
    <property type="entry name" value="RAYT_transposase"/>
</dbReference>
<dbReference type="Pfam" id="PF01797">
    <property type="entry name" value="Y1_Tnp"/>
    <property type="match status" value="1"/>
</dbReference>
<dbReference type="EMBL" id="MXAN01000037">
    <property type="protein sequence ID" value="OPH37323.1"/>
    <property type="molecule type" value="Genomic_DNA"/>
</dbReference>
<organism evidence="2 3">
    <name type="scientific">Moraxella lacunata</name>
    <dbReference type="NCBI Taxonomy" id="477"/>
    <lineage>
        <taxon>Bacteria</taxon>
        <taxon>Pseudomonadati</taxon>
        <taxon>Pseudomonadota</taxon>
        <taxon>Gammaproteobacteria</taxon>
        <taxon>Moraxellales</taxon>
        <taxon>Moraxellaceae</taxon>
        <taxon>Moraxella</taxon>
    </lineage>
</organism>
<proteinExistence type="predicted"/>
<reference evidence="3" key="1">
    <citation type="submission" date="2017-03" db="EMBL/GenBank/DDBJ databases">
        <title>Draft genome sequence of Moraxella equi CCUG 4950T type strain.</title>
        <authorList>
            <person name="Salva-Serra F."/>
            <person name="Engstrom-Jakobsson H."/>
            <person name="Thorell K."/>
            <person name="Jaen-Luchoro D."/>
            <person name="Gonzales-Siles L."/>
            <person name="Karlsson R."/>
            <person name="Yazdan S."/>
            <person name="Boulund F."/>
            <person name="Johnning A."/>
            <person name="Engstrand L."/>
            <person name="Kristiansson E."/>
            <person name="Moore E."/>
        </authorList>
    </citation>
    <scope>NUCLEOTIDE SEQUENCE [LARGE SCALE GENOMIC DNA]</scope>
    <source>
        <strain evidence="3">CCUG 4441</strain>
    </source>
</reference>
<accession>A0A1V4GXK4</accession>
<dbReference type="InterPro" id="IPR036515">
    <property type="entry name" value="Transposase_17_sf"/>
</dbReference>
<dbReference type="SMART" id="SM01321">
    <property type="entry name" value="Y1_Tnp"/>
    <property type="match status" value="1"/>
</dbReference>
<dbReference type="GO" id="GO:0043565">
    <property type="term" value="F:sequence-specific DNA binding"/>
    <property type="evidence" value="ECO:0007669"/>
    <property type="project" value="TreeGrafter"/>
</dbReference>
<dbReference type="SUPFAM" id="SSF143422">
    <property type="entry name" value="Transposase IS200-like"/>
    <property type="match status" value="1"/>
</dbReference>
<name>A0A1V4GXK4_MORLA</name>
<dbReference type="AlphaFoldDB" id="A0A1V4GXK4"/>
<dbReference type="RefSeq" id="WP_062498126.1">
    <property type="nucleotide sequence ID" value="NZ_MXAN01000037.1"/>
</dbReference>
<protein>
    <recommendedName>
        <fullName evidence="1">Transposase IS200-like domain-containing protein</fullName>
    </recommendedName>
</protein>
<dbReference type="Gene3D" id="3.30.70.1290">
    <property type="entry name" value="Transposase IS200-like"/>
    <property type="match status" value="1"/>
</dbReference>
<feature type="domain" description="Transposase IS200-like" evidence="1">
    <location>
        <begin position="18"/>
        <end position="153"/>
    </location>
</feature>
<dbReference type="InterPro" id="IPR002686">
    <property type="entry name" value="Transposase_17"/>
</dbReference>
<dbReference type="Proteomes" id="UP000191025">
    <property type="component" value="Unassembled WGS sequence"/>
</dbReference>
<evidence type="ECO:0000313" key="3">
    <source>
        <dbReference type="Proteomes" id="UP000191025"/>
    </source>
</evidence>
<dbReference type="PANTHER" id="PTHR36966">
    <property type="entry name" value="REP-ASSOCIATED TYROSINE TRANSPOSASE"/>
    <property type="match status" value="1"/>
</dbReference>
<comment type="caution">
    <text evidence="2">The sequence shown here is derived from an EMBL/GenBank/DDBJ whole genome shotgun (WGS) entry which is preliminary data.</text>
</comment>
<dbReference type="GO" id="GO:0006313">
    <property type="term" value="P:DNA transposition"/>
    <property type="evidence" value="ECO:0007669"/>
    <property type="project" value="InterPro"/>
</dbReference>
<evidence type="ECO:0000259" key="1">
    <source>
        <dbReference type="SMART" id="SM01321"/>
    </source>
</evidence>
<evidence type="ECO:0000313" key="2">
    <source>
        <dbReference type="EMBL" id="OPH37323.1"/>
    </source>
</evidence>
<gene>
    <name evidence="2" type="ORF">B5J94_05900</name>
</gene>
<dbReference type="GO" id="GO:0004803">
    <property type="term" value="F:transposase activity"/>
    <property type="evidence" value="ECO:0007669"/>
    <property type="project" value="InterPro"/>
</dbReference>
<dbReference type="PANTHER" id="PTHR36966:SF1">
    <property type="entry name" value="REP-ASSOCIATED TYROSINE TRANSPOSASE"/>
    <property type="match status" value="1"/>
</dbReference>